<organism evidence="1">
    <name type="scientific">Populus alba</name>
    <name type="common">White poplar</name>
    <dbReference type="NCBI Taxonomy" id="43335"/>
    <lineage>
        <taxon>Eukaryota</taxon>
        <taxon>Viridiplantae</taxon>
        <taxon>Streptophyta</taxon>
        <taxon>Embryophyta</taxon>
        <taxon>Tracheophyta</taxon>
        <taxon>Spermatophyta</taxon>
        <taxon>Magnoliopsida</taxon>
        <taxon>eudicotyledons</taxon>
        <taxon>Gunneridae</taxon>
        <taxon>Pentapetalae</taxon>
        <taxon>rosids</taxon>
        <taxon>fabids</taxon>
        <taxon>Malpighiales</taxon>
        <taxon>Salicaceae</taxon>
        <taxon>Saliceae</taxon>
        <taxon>Populus</taxon>
    </lineage>
</organism>
<protein>
    <submittedName>
        <fullName evidence="1">Uncharacterized protein</fullName>
    </submittedName>
</protein>
<accession>A0A4U5P2Z9</accession>
<name>A0A4U5P2Z9_POPAL</name>
<sequence>MRSSLYDRSSDLRFGRRKMLPGNFPCNPQSLRERDEKEEDRFVKELGTTSDMFTPLKLSSLRLVRFRTILSKEIGSRLKTLLSDRSSETNLEREVELLKMMQGEEGAIGMEGAIKHAASKVQSSDMPCFHVTGDAIPRAAVCTLFPRLCLGMVATH</sequence>
<proteinExistence type="predicted"/>
<evidence type="ECO:0000313" key="1">
    <source>
        <dbReference type="EMBL" id="TKR90482.1"/>
    </source>
</evidence>
<gene>
    <name evidence="1" type="ORF">D5086_0000232960</name>
</gene>
<dbReference type="AlphaFoldDB" id="A0A4U5P2Z9"/>
<reference evidence="1" key="1">
    <citation type="submission" date="2018-10" db="EMBL/GenBank/DDBJ databases">
        <title>Population genomic analysis revealed the cold adaptation of white poplar.</title>
        <authorList>
            <person name="Liu Y.-J."/>
        </authorList>
    </citation>
    <scope>NUCLEOTIDE SEQUENCE [LARGE SCALE GENOMIC DNA]</scope>
    <source>
        <strain evidence="1">PAL-ZL1</strain>
    </source>
</reference>
<dbReference type="EMBL" id="RCHU01000869">
    <property type="protein sequence ID" value="TKR90482.1"/>
    <property type="molecule type" value="Genomic_DNA"/>
</dbReference>
<comment type="caution">
    <text evidence="1">The sequence shown here is derived from an EMBL/GenBank/DDBJ whole genome shotgun (WGS) entry which is preliminary data.</text>
</comment>